<dbReference type="EMBL" id="JBANRG010000025">
    <property type="protein sequence ID" value="KAK7454056.1"/>
    <property type="molecule type" value="Genomic_DNA"/>
</dbReference>
<organism evidence="1 2">
    <name type="scientific">Marasmiellus scandens</name>
    <dbReference type="NCBI Taxonomy" id="2682957"/>
    <lineage>
        <taxon>Eukaryota</taxon>
        <taxon>Fungi</taxon>
        <taxon>Dikarya</taxon>
        <taxon>Basidiomycota</taxon>
        <taxon>Agaricomycotina</taxon>
        <taxon>Agaricomycetes</taxon>
        <taxon>Agaricomycetidae</taxon>
        <taxon>Agaricales</taxon>
        <taxon>Marasmiineae</taxon>
        <taxon>Omphalotaceae</taxon>
        <taxon>Marasmiellus</taxon>
    </lineage>
</organism>
<evidence type="ECO:0000313" key="1">
    <source>
        <dbReference type="EMBL" id="KAK7454056.1"/>
    </source>
</evidence>
<comment type="caution">
    <text evidence="1">The sequence shown here is derived from an EMBL/GenBank/DDBJ whole genome shotgun (WGS) entry which is preliminary data.</text>
</comment>
<sequence length="563" mass="64393">MENLPNELVHRILLILVEGRAYPNFIHSHWFLHVPIYLEKSESDKLFGQNLQNPLHNISVVNRRLRRIALPLIFEFVDFSVGVNIFNSDKAGIEPILVQNAYFVDSIRYARLSHRDVYNVYDPHKNNQLIKDILKACPKLEYIDINPTTFNATNWNWGSPVPIIEAIRKHPSPTLRMIYPNALGFRSCKIGNKLSDSENTLSPGSLSRISCFQYKLSGLPQRQPMLSKPIEYFHDLIQKLGLRVLHLQLHSRLWGDEVDDSVLHSLYKMTYPDLVSAHGWKGRQSLMQLPSIEDFSDFLDRHPLLRRLNLAQGFPQAVTPWGMRLLNDISPHMCEILEMSIQFSPHSESRCFVSIARDPLPSTPWKLTSVNLELKIDDSVDAQVDPHGRKNAVVDLMVKLGKALPWLTKFEFHFDARTHRIIEELELGTNTILTLLSNFPTVKELSIPNTMSQCIIQQWCLSSSEAKKYGFRDTKTFTQVKPFCEKFVVNLVTRGNSGNETASNSQQMPLLKFVKFSNWAGAGLDIHAHIHRKGLKVEVLCSTTLPGLKIPAPLNEWLEGEQK</sequence>
<name>A0ABR1J8L1_9AGAR</name>
<dbReference type="Proteomes" id="UP001498398">
    <property type="component" value="Unassembled WGS sequence"/>
</dbReference>
<gene>
    <name evidence="1" type="ORF">VKT23_011569</name>
</gene>
<keyword evidence="2" id="KW-1185">Reference proteome</keyword>
<protein>
    <recommendedName>
        <fullName evidence="3">F-box domain-containing protein</fullName>
    </recommendedName>
</protein>
<evidence type="ECO:0000313" key="2">
    <source>
        <dbReference type="Proteomes" id="UP001498398"/>
    </source>
</evidence>
<evidence type="ECO:0008006" key="3">
    <source>
        <dbReference type="Google" id="ProtNLM"/>
    </source>
</evidence>
<accession>A0ABR1J8L1</accession>
<proteinExistence type="predicted"/>
<reference evidence="1 2" key="1">
    <citation type="submission" date="2024-01" db="EMBL/GenBank/DDBJ databases">
        <title>A draft genome for the cacao thread blight pathogen Marasmiellus scandens.</title>
        <authorList>
            <person name="Baruah I.K."/>
            <person name="Leung J."/>
            <person name="Bukari Y."/>
            <person name="Amoako-Attah I."/>
            <person name="Meinhardt L.W."/>
            <person name="Bailey B.A."/>
            <person name="Cohen S.P."/>
        </authorList>
    </citation>
    <scope>NUCLEOTIDE SEQUENCE [LARGE SCALE GENOMIC DNA]</scope>
    <source>
        <strain evidence="1 2">GH-19</strain>
    </source>
</reference>